<comment type="caution">
    <text evidence="4">The sequence shown here is derived from an EMBL/GenBank/DDBJ whole genome shotgun (WGS) entry which is preliminary data.</text>
</comment>
<accession>A0ABR0YKA2</accession>
<organism evidence="4 5">
    <name type="scientific">Huso huso</name>
    <name type="common">Beluga</name>
    <name type="synonym">Acipenser huso</name>
    <dbReference type="NCBI Taxonomy" id="61971"/>
    <lineage>
        <taxon>Eukaryota</taxon>
        <taxon>Metazoa</taxon>
        <taxon>Chordata</taxon>
        <taxon>Craniata</taxon>
        <taxon>Vertebrata</taxon>
        <taxon>Euteleostomi</taxon>
        <taxon>Actinopterygii</taxon>
        <taxon>Chondrostei</taxon>
        <taxon>Acipenseriformes</taxon>
        <taxon>Acipenseridae</taxon>
        <taxon>Huso</taxon>
    </lineage>
</organism>
<keyword evidence="5" id="KW-1185">Reference proteome</keyword>
<dbReference type="InterPro" id="IPR036388">
    <property type="entry name" value="WH-like_DNA-bd_sf"/>
</dbReference>
<evidence type="ECO:0000256" key="1">
    <source>
        <dbReference type="ARBA" id="ARBA00037970"/>
    </source>
</evidence>
<sequence>MFFFFNIWAHWVQIKGGDFEVLSSCAQLRHCSSRIQQVTPEATSDISSKVKQSIATVREEAASLNLTGTMSPMHNPPGTLVGANMEQKPFRATFIWSSIINTLQTRVAVKKRRHNLKYHHDCFIGSDAVDVILAHLVQNKLFGDAEIPRVKVERLCQALMDYKVFEAVDTKVFGKDKKRSAFEDSSCSLYRFLNSPSQTGSGEECGSSSPGYQRSIFSQSCRRQEETVNCASTTVKKDKSLEDLLDNLSLNPVNAPTMKIGSSLPQKVVNEVWHEQTILRLLQLVELPLLDVLLDGRGSGSQLRSVDSDPDILFTCNFLDREILKAFSDSQADDWLSAAVDCLEFLPDQMVVDASRNLATCPEETEKCKRLLYDTVVKYYNQNREPLLRSHFFDIHTGITEFLVNGKLEQALEAIQLSLKLLDSRSREELRRLLCFMAVAAVPTEFRLQKDAIRLVVYFQIENRMAVKRAFSKAIVRHKSLAKGKVDLLVLFLLDNQKDVFKIPGVLHKLVSDKLTYILHGRDPDLDTGYTFCQRLSSQEYSSTAQKTTKDELWTLLRTIHENPKLSTKEKKRLLGQFYKSHPDVFIQYFGDCASTVYT</sequence>
<proteinExistence type="inferred from homology"/>
<evidence type="ECO:0000259" key="3">
    <source>
        <dbReference type="PROSITE" id="PS50186"/>
    </source>
</evidence>
<dbReference type="CDD" id="cd04405">
    <property type="entry name" value="RhoGAP_BRCC3-like"/>
    <property type="match status" value="1"/>
</dbReference>
<evidence type="ECO:0000256" key="2">
    <source>
        <dbReference type="ARBA" id="ARBA00040225"/>
    </source>
</evidence>
<dbReference type="Pfam" id="PF00610">
    <property type="entry name" value="DEP"/>
    <property type="match status" value="1"/>
</dbReference>
<dbReference type="EMBL" id="JAHFZB010000028">
    <property type="protein sequence ID" value="KAK6473013.1"/>
    <property type="molecule type" value="Genomic_DNA"/>
</dbReference>
<dbReference type="PANTHER" id="PTHR16206:SF9">
    <property type="entry name" value="DEP DOMAIN-CONTAINING PROTEIN 7"/>
    <property type="match status" value="1"/>
</dbReference>
<comment type="similarity">
    <text evidence="1">Belongs to the DEPDC7 family.</text>
</comment>
<dbReference type="InterPro" id="IPR000591">
    <property type="entry name" value="DEP_dom"/>
</dbReference>
<protein>
    <recommendedName>
        <fullName evidence="2">DEP domain-containing protein 7</fullName>
    </recommendedName>
</protein>
<feature type="domain" description="DEP" evidence="3">
    <location>
        <begin position="103"/>
        <end position="194"/>
    </location>
</feature>
<dbReference type="Proteomes" id="UP001369086">
    <property type="component" value="Unassembled WGS sequence"/>
</dbReference>
<dbReference type="InterPro" id="IPR036390">
    <property type="entry name" value="WH_DNA-bd_sf"/>
</dbReference>
<evidence type="ECO:0000313" key="4">
    <source>
        <dbReference type="EMBL" id="KAK6473013.1"/>
    </source>
</evidence>
<name>A0ABR0YKA2_HUSHU</name>
<dbReference type="Gene3D" id="1.10.10.10">
    <property type="entry name" value="Winged helix-like DNA-binding domain superfamily/Winged helix DNA-binding domain"/>
    <property type="match status" value="1"/>
</dbReference>
<evidence type="ECO:0000313" key="5">
    <source>
        <dbReference type="Proteomes" id="UP001369086"/>
    </source>
</evidence>
<dbReference type="SUPFAM" id="SSF46785">
    <property type="entry name" value="Winged helix' DNA-binding domain"/>
    <property type="match status" value="1"/>
</dbReference>
<reference evidence="4 5" key="1">
    <citation type="submission" date="2021-05" db="EMBL/GenBank/DDBJ databases">
        <authorList>
            <person name="Zahm M."/>
            <person name="Klopp C."/>
            <person name="Cabau C."/>
            <person name="Kuhl H."/>
            <person name="Suciu R."/>
            <person name="Ciorpac M."/>
            <person name="Holostenco D."/>
            <person name="Gessner J."/>
            <person name="Wuertz S."/>
            <person name="Hohne C."/>
            <person name="Stock M."/>
            <person name="Gislard M."/>
            <person name="Lluch J."/>
            <person name="Milhes M."/>
            <person name="Lampietro C."/>
            <person name="Lopez Roques C."/>
            <person name="Donnadieu C."/>
            <person name="Du K."/>
            <person name="Schartl M."/>
            <person name="Guiguen Y."/>
        </authorList>
    </citation>
    <scope>NUCLEOTIDE SEQUENCE [LARGE SCALE GENOMIC DNA]</scope>
    <source>
        <strain evidence="4">Hh-F2</strain>
        <tissue evidence="4">Blood</tissue>
    </source>
</reference>
<dbReference type="SMART" id="SM00049">
    <property type="entry name" value="DEP"/>
    <property type="match status" value="1"/>
</dbReference>
<dbReference type="PROSITE" id="PS50186">
    <property type="entry name" value="DEP"/>
    <property type="match status" value="1"/>
</dbReference>
<dbReference type="CDD" id="cd04446">
    <property type="entry name" value="DEP_DEPDC4"/>
    <property type="match status" value="1"/>
</dbReference>
<gene>
    <name evidence="4" type="ORF">HHUSO_G27662</name>
</gene>
<dbReference type="PANTHER" id="PTHR16206">
    <property type="entry name" value="DEP DOMAIN-CONTAINING"/>
    <property type="match status" value="1"/>
</dbReference>